<dbReference type="SMART" id="SM00466">
    <property type="entry name" value="SRA"/>
    <property type="match status" value="1"/>
</dbReference>
<dbReference type="Pfam" id="PF02182">
    <property type="entry name" value="SAD_SRA"/>
    <property type="match status" value="1"/>
</dbReference>
<feature type="domain" description="YDG" evidence="4">
    <location>
        <begin position="596"/>
        <end position="745"/>
    </location>
</feature>
<dbReference type="AlphaFoldDB" id="A0A6A3B0L3"/>
<gene>
    <name evidence="5" type="ORF">F3Y22_tig00110332pilonHSYRG00143</name>
</gene>
<reference evidence="5" key="1">
    <citation type="submission" date="2019-09" db="EMBL/GenBank/DDBJ databases">
        <title>Draft genome information of white flower Hibiscus syriacus.</title>
        <authorList>
            <person name="Kim Y.-M."/>
        </authorList>
    </citation>
    <scope>NUCLEOTIDE SEQUENCE [LARGE SCALE GENOMIC DNA]</scope>
    <source>
        <strain evidence="5">YM2019G1</strain>
    </source>
</reference>
<evidence type="ECO:0000256" key="2">
    <source>
        <dbReference type="PROSITE-ProRule" id="PRU00358"/>
    </source>
</evidence>
<name>A0A6A3B0L3_HIBSY</name>
<dbReference type="SUPFAM" id="SSF88697">
    <property type="entry name" value="PUA domain-like"/>
    <property type="match status" value="1"/>
</dbReference>
<evidence type="ECO:0000313" key="5">
    <source>
        <dbReference type="EMBL" id="KAE8708762.1"/>
    </source>
</evidence>
<dbReference type="PANTHER" id="PTHR11439">
    <property type="entry name" value="GAG-POL-RELATED RETROTRANSPOSON"/>
    <property type="match status" value="1"/>
</dbReference>
<comment type="caution">
    <text evidence="5">The sequence shown here is derived from an EMBL/GenBank/DDBJ whole genome shotgun (WGS) entry which is preliminary data.</text>
</comment>
<evidence type="ECO:0000313" key="6">
    <source>
        <dbReference type="Proteomes" id="UP000436088"/>
    </source>
</evidence>
<protein>
    <submittedName>
        <fullName evidence="5">AWPM-19-like family protein</fullName>
    </submittedName>
</protein>
<dbReference type="InterPro" id="IPR036987">
    <property type="entry name" value="SRA-YDG_sf"/>
</dbReference>
<dbReference type="Proteomes" id="UP000436088">
    <property type="component" value="Unassembled WGS sequence"/>
</dbReference>
<dbReference type="PANTHER" id="PTHR11439:SF467">
    <property type="entry name" value="INTEGRASE CATALYTIC DOMAIN-CONTAINING PROTEIN"/>
    <property type="match status" value="1"/>
</dbReference>
<dbReference type="Gene3D" id="2.30.280.10">
    <property type="entry name" value="SRA-YDG"/>
    <property type="match status" value="1"/>
</dbReference>
<dbReference type="PROSITE" id="PS51015">
    <property type="entry name" value="YDG"/>
    <property type="match status" value="1"/>
</dbReference>
<dbReference type="InterPro" id="IPR046341">
    <property type="entry name" value="SET_dom_sf"/>
</dbReference>
<dbReference type="Gene3D" id="2.170.270.10">
    <property type="entry name" value="SET domain"/>
    <property type="match status" value="1"/>
</dbReference>
<organism evidence="5 6">
    <name type="scientific">Hibiscus syriacus</name>
    <name type="common">Rose of Sharon</name>
    <dbReference type="NCBI Taxonomy" id="106335"/>
    <lineage>
        <taxon>Eukaryota</taxon>
        <taxon>Viridiplantae</taxon>
        <taxon>Streptophyta</taxon>
        <taxon>Embryophyta</taxon>
        <taxon>Tracheophyta</taxon>
        <taxon>Spermatophyta</taxon>
        <taxon>Magnoliopsida</taxon>
        <taxon>eudicotyledons</taxon>
        <taxon>Gunneridae</taxon>
        <taxon>Pentapetalae</taxon>
        <taxon>rosids</taxon>
        <taxon>malvids</taxon>
        <taxon>Malvales</taxon>
        <taxon>Malvaceae</taxon>
        <taxon>Malvoideae</taxon>
        <taxon>Hibiscus</taxon>
    </lineage>
</organism>
<dbReference type="InterPro" id="IPR003105">
    <property type="entry name" value="SRA_YDG"/>
</dbReference>
<dbReference type="GO" id="GO:0005634">
    <property type="term" value="C:nucleus"/>
    <property type="evidence" value="ECO:0007669"/>
    <property type="project" value="UniProtKB-SubCell"/>
</dbReference>
<proteinExistence type="predicted"/>
<dbReference type="CDD" id="cd09272">
    <property type="entry name" value="RNase_HI_RT_Ty1"/>
    <property type="match status" value="1"/>
</dbReference>
<evidence type="ECO:0000256" key="3">
    <source>
        <dbReference type="SAM" id="MobiDB-lite"/>
    </source>
</evidence>
<feature type="region of interest" description="Disordered" evidence="3">
    <location>
        <begin position="330"/>
        <end position="353"/>
    </location>
</feature>
<sequence length="774" mass="87979">MKDFGSAKEILRMQIHRDRSNMKIWLSQKNYLKKILSRFNMQDCKLISTILPINFKLSSSMSTSSEKERMEMSRVPYASTVGSLMFTMICIRPDIAQSVGMVVDSDYAEDLDKNTSTTRYVFKVAGGAVTWVSKLQSVVTTSTTEVEYVAATQASKEVIWLKMLLEKLGHNQEYVFLFCNSQSALHLARNPTFHSRTKHIRVQYHFIREKMEEETVDMQKIHTKDNITDFMTKTTNADKFSWCRTSCGLSKMQFRWPTISVEMSKKFQSQTFGAIDTEIVEIHGLLAWLAKRTNKRKQEGPAGVLVGLFVHSDIVISDFGNKNVCDEDEKGGAAASYEKDKEQQEDELKEQEVRNESEKKRIKRVMSWKWKERKTKLNLLREQLNTKKLVKLITKWVLLYLFKTSIYGDPSQTTTNSIAGVKLLTPKLEPKQEPFDETPPTHFQQQNFLFSLSPSTLIFLLIRNCFPSNVSPSTDDQNALYSEYFRISELFRSSFDENLQKYGDEVLEPDSRAIVPVPEEPLPSSEVTAANACNPDQALSVVVSRRKAGRSNELVRVTNLGIEDEMYFRDVVRRTRMMYDSIRILATTEEEKRTGPGSGRRARGDLRAAANGALYDGVTWLVQAGIDYLPGSQSSNGQPIATSIIVSGGYEDDQDAGDTIIYTGHGGRDKFSRHVCIRSLKVIVEIDGQPEMGSSVISVSSHVFSQASNGTDVRCFGMHRRVLLFYEECCHSSRPNVLVQYVLFDHDNLMFLTLLFAMENIPPMRELSIDYAGQ</sequence>
<keyword evidence="6" id="KW-1185">Reference proteome</keyword>
<evidence type="ECO:0000256" key="1">
    <source>
        <dbReference type="ARBA" id="ARBA00023242"/>
    </source>
</evidence>
<keyword evidence="1 2" id="KW-0539">Nucleus</keyword>
<evidence type="ECO:0000259" key="4">
    <source>
        <dbReference type="PROSITE" id="PS51015"/>
    </source>
</evidence>
<dbReference type="InterPro" id="IPR015947">
    <property type="entry name" value="PUA-like_sf"/>
</dbReference>
<dbReference type="SUPFAM" id="SSF82199">
    <property type="entry name" value="SET domain"/>
    <property type="match status" value="1"/>
</dbReference>
<dbReference type="EMBL" id="VEPZ02000937">
    <property type="protein sequence ID" value="KAE8708762.1"/>
    <property type="molecule type" value="Genomic_DNA"/>
</dbReference>
<accession>A0A6A3B0L3</accession>
<comment type="subcellular location">
    <subcellularLocation>
        <location evidence="2">Nucleus</location>
    </subcellularLocation>
</comment>